<dbReference type="OrthoDB" id="5989003at2759"/>
<dbReference type="GO" id="GO:0004842">
    <property type="term" value="F:ubiquitin-protein transferase activity"/>
    <property type="evidence" value="ECO:0007669"/>
    <property type="project" value="InterPro"/>
</dbReference>
<accession>A0A7M5X4L2</accession>
<dbReference type="PANTHER" id="PTHR22605:SF16">
    <property type="entry name" value="E3 UBIQUITIN-PROTEIN LIGASE RNF213"/>
    <property type="match status" value="1"/>
</dbReference>
<dbReference type="InterPro" id="IPR031248">
    <property type="entry name" value="RNF213"/>
</dbReference>
<keyword evidence="3" id="KW-1185">Reference proteome</keyword>
<dbReference type="PANTHER" id="PTHR22605">
    <property type="entry name" value="RZ-TYPE DOMAIN-CONTAINING PROTEIN"/>
    <property type="match status" value="1"/>
</dbReference>
<reference evidence="2" key="1">
    <citation type="submission" date="2021-01" db="UniProtKB">
        <authorList>
            <consortium name="EnsemblMetazoa"/>
        </authorList>
    </citation>
    <scope>IDENTIFICATION</scope>
</reference>
<evidence type="ECO:0000259" key="1">
    <source>
        <dbReference type="SMART" id="SM00382"/>
    </source>
</evidence>
<dbReference type="EnsemblMetazoa" id="CLYHEMT017705.2">
    <property type="protein sequence ID" value="CLYHEMP017705.2"/>
    <property type="gene ID" value="CLYHEMG017705"/>
</dbReference>
<dbReference type="InterPro" id="IPR027417">
    <property type="entry name" value="P-loop_NTPase"/>
</dbReference>
<dbReference type="Gene3D" id="3.40.50.300">
    <property type="entry name" value="P-loop containing nucleotide triphosphate hydrolases"/>
    <property type="match status" value="2"/>
</dbReference>
<feature type="domain" description="AAA+ ATPase" evidence="1">
    <location>
        <begin position="739"/>
        <end position="895"/>
    </location>
</feature>
<dbReference type="InterPro" id="IPR003593">
    <property type="entry name" value="AAA+_ATPase"/>
</dbReference>
<evidence type="ECO:0000313" key="3">
    <source>
        <dbReference type="Proteomes" id="UP000594262"/>
    </source>
</evidence>
<sequence>HIDNVSPRIYHFDIAPLVSRGLDNFIFNVVILGYLQTQTGKAWHKQQSDLCIFEITETANKKDLFKRYLQKLLPTTICKTPQEVIAMFNRREDTSNIYLELLFDKPYQRVYQYLHYYHANGQNLKDMVYVEQEVNRNVHQLLTLFLSSCGIRDPSWLELQNFVLFFNTQLEDFETNYFASANEDFPGFKTFVLKFLLRMSKDFATRSLHDNEAAGEHMVELRKHWETEYHPYLFFNEQKDSFSFIGFKVVPNRNREGSMNLIEPESNRLIEDNVMSLELFERLQCNMINDIQHLQTDPYKMRDVDKLNLMGRVLGIYEVANPDSTYELTPDNMKKIFAIHMRLRCGIPVILMGETGCGKTRLIKYMCDLRVGASCIRNMVLIKVHGGVTALDIEEKIKRTKIIAKENMINYILYARGYDYKDENLPIEVRQNVEEEVKDHIKNKTKIRDEELLRTILFLDEANTSEAIGLIKEIMIDGTLNGKALNFDRYCIDVIAACNPYRRHSDVMIKRLESAGLGYHVTAEQSYEKFGDIPLRHLVYRVHPLPESMKPLVWDFGSLSNEVEFKYSRQIIDRCVGNEQLPRNDNFKDVLLTVLTKSQEYMRSKKNECSFVSLRDIERGVSVTSWFYRKMDLFSKFIVEDLQEDPTRYQIATEKLRKSLLLAVAVCYIAKLDERAEFIEYLKEFFTGPFALEDDTADVEKEIERFQKMFIDHLDLKDNIAKNKALCENLFMMVVCIELRIPLFIIGKPGSSKSLAKTIIQDNMQGNASRSPFFKKFKRINMTSYQCSPHSTSEGIIGVFNQAAKFQEQKILDEYTSVVVLDEVGLAEDSPKLPLKALHPLLEDGTDGSEDLTIDGSEAKHKRVSFVGISNWGLDPAKMNRGILLSRSLPDKKELAKTAREICTGNEDIKSKISPIMEPLAGAYFELYRTQKNTPKLKKLQKEEFFGLRDFYCLVKMVFCFAKACKGMPPLQQIELAVKRNFSGLEELNAWDFFRPKLLHLYQEDERPAQETPTLEMIQSSIRTTCPCLRSKGLETKCTSSRYLLIMTENYSALPMVEAMLQQNGVEPDVIFGSSFPRDQEFTQVCRDINRMKIAMETGKTIILLNMEKLYESLYDALNQYYVFLGGQSYVDLGLGTHRVKCRVDEKFRLIVVANKQVVYELFPIPLINRLEKHFLMMTSGLVGEQQEISNQLKEWAINFSRVKSESEKYFTPSDAFIGFTEDMCPSIVMQLYQEDSQNVFEDGKRVLINIATPDSIFRLGKSRLQDEKDEILSIYFDQQQHTSLAEFLNVFLESSSSNMEGKAINHFIQVTTFSRLMSKPEEVSDSLNHRISVKILDIVKYPTEFDFRKDLETSLKENGDDPCVIIVQHTETDRIDRDVVACAQHICRETQRKFNCHNTFFLFLVQLNTSLKSSVGYHSSWICTHIDDIRNNNFPFMRQCQQPLSSLFQPPVSDTMLATVKNSIQSAMKQFNNEKNMDLDKVSRKIILIQQRIGSNDELSLAFIEVTMQYMQNMIASQESLMVNASNWMLGEAIKEQNRLNYATFQASLVSCIETKVANIWAQFLNLIDINDNLLLLEMDDYQEIWMTLMKIVMGESKGLDNVDEVPNAPPSSRMVKNQHEGEPGGGIVSYGFPFSSYIVKDVESKLKASQELNNG</sequence>
<dbReference type="SMART" id="SM00382">
    <property type="entry name" value="AAA"/>
    <property type="match status" value="2"/>
</dbReference>
<dbReference type="Proteomes" id="UP000594262">
    <property type="component" value="Unplaced"/>
</dbReference>
<name>A0A7M5X4L2_9CNID</name>
<evidence type="ECO:0000313" key="2">
    <source>
        <dbReference type="EnsemblMetazoa" id="CLYHEMP017705.2"/>
    </source>
</evidence>
<dbReference type="GO" id="GO:0016887">
    <property type="term" value="F:ATP hydrolysis activity"/>
    <property type="evidence" value="ECO:0007669"/>
    <property type="project" value="InterPro"/>
</dbReference>
<dbReference type="SUPFAM" id="SSF52540">
    <property type="entry name" value="P-loop containing nucleoside triphosphate hydrolases"/>
    <property type="match status" value="2"/>
</dbReference>
<organism evidence="2 3">
    <name type="scientific">Clytia hemisphaerica</name>
    <dbReference type="NCBI Taxonomy" id="252671"/>
    <lineage>
        <taxon>Eukaryota</taxon>
        <taxon>Metazoa</taxon>
        <taxon>Cnidaria</taxon>
        <taxon>Hydrozoa</taxon>
        <taxon>Hydroidolina</taxon>
        <taxon>Leptothecata</taxon>
        <taxon>Obeliida</taxon>
        <taxon>Clytiidae</taxon>
        <taxon>Clytia</taxon>
    </lineage>
</organism>
<protein>
    <recommendedName>
        <fullName evidence="1">AAA+ ATPase domain-containing protein</fullName>
    </recommendedName>
</protein>
<proteinExistence type="predicted"/>
<feature type="domain" description="AAA+ ATPase" evidence="1">
    <location>
        <begin position="345"/>
        <end position="531"/>
    </location>
</feature>